<dbReference type="InterPro" id="IPR033316">
    <property type="entry name" value="RBBP8-like"/>
</dbReference>
<evidence type="ECO:0000313" key="8">
    <source>
        <dbReference type="Proteomes" id="UP000053201"/>
    </source>
</evidence>
<dbReference type="InParanoid" id="A0A0L0HRU1"/>
<dbReference type="PANTHER" id="PTHR15107:SF0">
    <property type="entry name" value="DNA ENDONUCLEASE ACTIVATOR CTP1 C-TERMINAL DOMAIN-CONTAINING PROTEIN"/>
    <property type="match status" value="1"/>
</dbReference>
<dbReference type="OrthoDB" id="5801062at2759"/>
<dbReference type="GeneID" id="27684975"/>
<evidence type="ECO:0000256" key="3">
    <source>
        <dbReference type="ARBA" id="ARBA00023242"/>
    </source>
</evidence>
<dbReference type="GO" id="GO:0010792">
    <property type="term" value="P:DNA double-strand break processing involved in repair via single-strand annealing"/>
    <property type="evidence" value="ECO:0007669"/>
    <property type="project" value="TreeGrafter"/>
</dbReference>
<dbReference type="InterPro" id="IPR013882">
    <property type="entry name" value="Ctp1_C"/>
</dbReference>
<keyword evidence="8" id="KW-1185">Reference proteome</keyword>
<dbReference type="PANTHER" id="PTHR15107">
    <property type="entry name" value="RETINOBLASTOMA BINDING PROTEIN 8"/>
    <property type="match status" value="1"/>
</dbReference>
<feature type="region of interest" description="Disordered" evidence="5">
    <location>
        <begin position="495"/>
        <end position="676"/>
    </location>
</feature>
<feature type="coiled-coil region" evidence="4">
    <location>
        <begin position="53"/>
        <end position="166"/>
    </location>
</feature>
<name>A0A0L0HRU1_SPIPD</name>
<feature type="domain" description="DNA endonuclease activator Ctp1 C-terminal" evidence="6">
    <location>
        <begin position="675"/>
        <end position="709"/>
    </location>
</feature>
<dbReference type="RefSeq" id="XP_016611887.1">
    <property type="nucleotide sequence ID" value="XM_016749625.1"/>
</dbReference>
<feature type="domain" description="DNA endonuclease activator Ctp1 C-terminal" evidence="6">
    <location>
        <begin position="724"/>
        <end position="753"/>
    </location>
</feature>
<feature type="compositionally biased region" description="Basic residues" evidence="5">
    <location>
        <begin position="598"/>
        <end position="613"/>
    </location>
</feature>
<evidence type="ECO:0000259" key="6">
    <source>
        <dbReference type="Pfam" id="PF08573"/>
    </source>
</evidence>
<evidence type="ECO:0000313" key="7">
    <source>
        <dbReference type="EMBL" id="KND03848.1"/>
    </source>
</evidence>
<reference evidence="7 8" key="1">
    <citation type="submission" date="2009-08" db="EMBL/GenBank/DDBJ databases">
        <title>The Genome Sequence of Spizellomyces punctatus strain DAOM BR117.</title>
        <authorList>
            <consortium name="The Broad Institute Genome Sequencing Platform"/>
            <person name="Russ C."/>
            <person name="Cuomo C."/>
            <person name="Shea T."/>
            <person name="Young S.K."/>
            <person name="Zeng Q."/>
            <person name="Koehrsen M."/>
            <person name="Haas B."/>
            <person name="Borodovsky M."/>
            <person name="Guigo R."/>
            <person name="Alvarado L."/>
            <person name="Berlin A."/>
            <person name="Bochicchio J."/>
            <person name="Borenstein D."/>
            <person name="Chapman S."/>
            <person name="Chen Z."/>
            <person name="Engels R."/>
            <person name="Freedman E."/>
            <person name="Gellesch M."/>
            <person name="Goldberg J."/>
            <person name="Griggs A."/>
            <person name="Gujja S."/>
            <person name="Heiman D."/>
            <person name="Hepburn T."/>
            <person name="Howarth C."/>
            <person name="Jen D."/>
            <person name="Larson L."/>
            <person name="Lewis B."/>
            <person name="Mehta T."/>
            <person name="Park D."/>
            <person name="Pearson M."/>
            <person name="Roberts A."/>
            <person name="Saif S."/>
            <person name="Shenoy N."/>
            <person name="Sisk P."/>
            <person name="Stolte C."/>
            <person name="Sykes S."/>
            <person name="Thomson T."/>
            <person name="Walk T."/>
            <person name="White J."/>
            <person name="Yandava C."/>
            <person name="Burger G."/>
            <person name="Gray M.W."/>
            <person name="Holland P.W.H."/>
            <person name="King N."/>
            <person name="Lang F.B.F."/>
            <person name="Roger A.J."/>
            <person name="Ruiz-Trillo I."/>
            <person name="Lander E."/>
            <person name="Nusbaum C."/>
        </authorList>
    </citation>
    <scope>NUCLEOTIDE SEQUENCE [LARGE SCALE GENOMIC DNA]</scope>
    <source>
        <strain evidence="7 8">DAOM BR117</strain>
    </source>
</reference>
<feature type="region of interest" description="Disordered" evidence="5">
    <location>
        <begin position="1"/>
        <end position="26"/>
    </location>
</feature>
<dbReference type="VEuPathDB" id="FungiDB:SPPG_01303"/>
<organism evidence="7 8">
    <name type="scientific">Spizellomyces punctatus (strain DAOM BR117)</name>
    <dbReference type="NCBI Taxonomy" id="645134"/>
    <lineage>
        <taxon>Eukaryota</taxon>
        <taxon>Fungi</taxon>
        <taxon>Fungi incertae sedis</taxon>
        <taxon>Chytridiomycota</taxon>
        <taxon>Chytridiomycota incertae sedis</taxon>
        <taxon>Chytridiomycetes</taxon>
        <taxon>Spizellomycetales</taxon>
        <taxon>Spizellomycetaceae</taxon>
        <taxon>Spizellomyces</taxon>
    </lineage>
</organism>
<proteinExistence type="predicted"/>
<evidence type="ECO:0000256" key="4">
    <source>
        <dbReference type="SAM" id="Coils"/>
    </source>
</evidence>
<feature type="compositionally biased region" description="Basic and acidic residues" evidence="5">
    <location>
        <begin position="253"/>
        <end position="266"/>
    </location>
</feature>
<keyword evidence="3" id="KW-0539">Nucleus</keyword>
<gene>
    <name evidence="7" type="ORF">SPPG_01303</name>
</gene>
<dbReference type="Pfam" id="PF08573">
    <property type="entry name" value="SAE2"/>
    <property type="match status" value="2"/>
</dbReference>
<evidence type="ECO:0000256" key="1">
    <source>
        <dbReference type="ARBA" id="ARBA00004123"/>
    </source>
</evidence>
<comment type="subcellular location">
    <subcellularLocation>
        <location evidence="1">Nucleus</location>
    </subcellularLocation>
</comment>
<protein>
    <recommendedName>
        <fullName evidence="6">DNA endonuclease activator Ctp1 C-terminal domain-containing protein</fullName>
    </recommendedName>
</protein>
<feature type="compositionally biased region" description="Polar residues" evidence="5">
    <location>
        <begin position="638"/>
        <end position="656"/>
    </location>
</feature>
<sequence>MPVGEGGHPAASPARPPPPHGQQPTSFDAALCHMWDLHNFELNNVRRQFLERISHTNAESEALKVQLARAEDKHIQIVRDLREQLRIVQERAIHAESRAERAEKRWRKAQAEAEQLRTQLQKGLLSESATDTRASQSVLDSLNSQVAKLQRENAELRQSKAEEYARLQSMYEQQRGKNAALPRLMDEKQEKWMQFRQEYGKHQIQRAIKKRRKENDTSDLNDIFPVQTGEEGSSLAAQNKASLDQIRMVNAISHERTHEQGIDGKQDRRRKGAGDEDTSPCVPHAKRQKSLPLATVIGVNRESYINEPSTEAHVAVAPAPVPPTMLGPKENITLDSVVVLSHSQAPQTSLNSPPIDMVYQRKTKEAVVIVDETLTAEDAVMGALPSPIDIARGQGFRDPADVGPSVLMSVGEFPDEDDVDILGTEQSTPKNPTRKQNLLGASSPYSMEFSPGPLPPPLCHSSLYVHAENFAEESQNNTIAQNCHDLNVQGTIITETPDGRSVRRMRETVRSGAKEDGKSPFLVSKRKLLSPAKDSSPRVAGSEVTNARSEQSGGGYVTAKDPQANIPTVSTKRLEDSDTSTGHSDGPTSKSTTGALAKSKRIKPRSDRHRRHSSSLTIVSVTSPDKAESANPGRQPGDNEQSENIPSSRGSTSAHNKSPAGDVAHTTSKNGVPYKYHEVVRNKEQRKKMHAEDCACCTGFYKAAGPIKPLHELGAAPPSEADRLQKVSRHRHWHAPPDTPPGFWDVDFPTTQQAVAYNNEAKAARAKKQSSGH</sequence>
<dbReference type="STRING" id="645134.A0A0L0HRU1"/>
<keyword evidence="4" id="KW-0175">Coiled coil</keyword>
<dbReference type="GO" id="GO:0005634">
    <property type="term" value="C:nucleus"/>
    <property type="evidence" value="ECO:0007669"/>
    <property type="project" value="UniProtKB-SubCell"/>
</dbReference>
<feature type="region of interest" description="Disordered" evidence="5">
    <location>
        <begin position="253"/>
        <end position="287"/>
    </location>
</feature>
<feature type="compositionally biased region" description="Polar residues" evidence="5">
    <location>
        <begin position="424"/>
        <end position="445"/>
    </location>
</feature>
<accession>A0A0L0HRU1</accession>
<dbReference type="OMA" id="PHELACQ"/>
<dbReference type="AlphaFoldDB" id="A0A0L0HRU1"/>
<dbReference type="EMBL" id="KQ257451">
    <property type="protein sequence ID" value="KND03848.1"/>
    <property type="molecule type" value="Genomic_DNA"/>
</dbReference>
<feature type="compositionally biased region" description="Polar residues" evidence="5">
    <location>
        <begin position="579"/>
        <end position="594"/>
    </location>
</feature>
<feature type="region of interest" description="Disordered" evidence="5">
    <location>
        <begin position="422"/>
        <end position="449"/>
    </location>
</feature>
<evidence type="ECO:0000256" key="5">
    <source>
        <dbReference type="SAM" id="MobiDB-lite"/>
    </source>
</evidence>
<dbReference type="GO" id="GO:0003684">
    <property type="term" value="F:damaged DNA binding"/>
    <property type="evidence" value="ECO:0007669"/>
    <property type="project" value="TreeGrafter"/>
</dbReference>
<evidence type="ECO:0000256" key="2">
    <source>
        <dbReference type="ARBA" id="ARBA00022763"/>
    </source>
</evidence>
<dbReference type="Proteomes" id="UP000053201">
    <property type="component" value="Unassembled WGS sequence"/>
</dbReference>
<feature type="compositionally biased region" description="Basic and acidic residues" evidence="5">
    <location>
        <begin position="497"/>
        <end position="518"/>
    </location>
</feature>
<keyword evidence="2" id="KW-0227">DNA damage</keyword>